<feature type="domain" description="HTH tetR-type" evidence="5">
    <location>
        <begin position="6"/>
        <end position="66"/>
    </location>
</feature>
<evidence type="ECO:0000313" key="6">
    <source>
        <dbReference type="EMBL" id="OIQ69851.1"/>
    </source>
</evidence>
<dbReference type="PRINTS" id="PR00455">
    <property type="entry name" value="HTHTETR"/>
</dbReference>
<evidence type="ECO:0000256" key="2">
    <source>
        <dbReference type="ARBA" id="ARBA00023125"/>
    </source>
</evidence>
<dbReference type="GO" id="GO:0000976">
    <property type="term" value="F:transcription cis-regulatory region binding"/>
    <property type="evidence" value="ECO:0007669"/>
    <property type="project" value="TreeGrafter"/>
</dbReference>
<dbReference type="Gene3D" id="1.10.357.10">
    <property type="entry name" value="Tetracycline Repressor, domain 2"/>
    <property type="match status" value="1"/>
</dbReference>
<dbReference type="AlphaFoldDB" id="A0A1J5PX13"/>
<keyword evidence="4" id="KW-0812">Transmembrane</keyword>
<proteinExistence type="predicted"/>
<keyword evidence="3" id="KW-0804">Transcription</keyword>
<dbReference type="SUPFAM" id="SSF46689">
    <property type="entry name" value="Homeodomain-like"/>
    <property type="match status" value="1"/>
</dbReference>
<dbReference type="PANTHER" id="PTHR30055">
    <property type="entry name" value="HTH-TYPE TRANSCRIPTIONAL REGULATOR RUTR"/>
    <property type="match status" value="1"/>
</dbReference>
<comment type="caution">
    <text evidence="6">The sequence shown here is derived from an EMBL/GenBank/DDBJ whole genome shotgun (WGS) entry which is preliminary data.</text>
</comment>
<dbReference type="PANTHER" id="PTHR30055:SF238">
    <property type="entry name" value="MYCOFACTOCIN BIOSYNTHESIS TRANSCRIPTIONAL REGULATOR MFTR-RELATED"/>
    <property type="match status" value="1"/>
</dbReference>
<organism evidence="6">
    <name type="scientific">mine drainage metagenome</name>
    <dbReference type="NCBI Taxonomy" id="410659"/>
    <lineage>
        <taxon>unclassified sequences</taxon>
        <taxon>metagenomes</taxon>
        <taxon>ecological metagenomes</taxon>
    </lineage>
</organism>
<keyword evidence="2" id="KW-0238">DNA-binding</keyword>
<evidence type="ECO:0000256" key="3">
    <source>
        <dbReference type="ARBA" id="ARBA00023163"/>
    </source>
</evidence>
<evidence type="ECO:0000259" key="5">
    <source>
        <dbReference type="PROSITE" id="PS50977"/>
    </source>
</evidence>
<evidence type="ECO:0000256" key="4">
    <source>
        <dbReference type="SAM" id="Phobius"/>
    </source>
</evidence>
<sequence length="191" mass="20490">MGRWEPDAVGRLRAAALDLFVERGYEGTTVADIAERAGLTARTFFRHYADKREVLFQGAELLQRAMSDAVRDAPAATPALGAIAAALHAAAAFFGDIRAFARRRRDVIAASAELRERELIKQASLSAALADALVARGVDAGDARLAAETATLVFRAAFAQWLEADETRGFGAIADELLQRLGALHRPPPGH</sequence>
<dbReference type="InterPro" id="IPR050109">
    <property type="entry name" value="HTH-type_TetR-like_transc_reg"/>
</dbReference>
<protein>
    <submittedName>
        <fullName evidence="6">Bacterial regulatory protein, tetR family</fullName>
    </submittedName>
</protein>
<gene>
    <name evidence="6" type="ORF">GALL_485430</name>
</gene>
<dbReference type="EMBL" id="MLJW01004497">
    <property type="protein sequence ID" value="OIQ69851.1"/>
    <property type="molecule type" value="Genomic_DNA"/>
</dbReference>
<dbReference type="PROSITE" id="PS50977">
    <property type="entry name" value="HTH_TETR_2"/>
    <property type="match status" value="1"/>
</dbReference>
<dbReference type="GO" id="GO:0003700">
    <property type="term" value="F:DNA-binding transcription factor activity"/>
    <property type="evidence" value="ECO:0007669"/>
    <property type="project" value="TreeGrafter"/>
</dbReference>
<name>A0A1J5PX13_9ZZZZ</name>
<keyword evidence="4" id="KW-0472">Membrane</keyword>
<dbReference type="InterPro" id="IPR009057">
    <property type="entry name" value="Homeodomain-like_sf"/>
</dbReference>
<accession>A0A1J5PX13</accession>
<evidence type="ECO:0000256" key="1">
    <source>
        <dbReference type="ARBA" id="ARBA00023015"/>
    </source>
</evidence>
<keyword evidence="1" id="KW-0805">Transcription regulation</keyword>
<dbReference type="Pfam" id="PF00440">
    <property type="entry name" value="TetR_N"/>
    <property type="match status" value="1"/>
</dbReference>
<feature type="transmembrane region" description="Helical" evidence="4">
    <location>
        <begin position="75"/>
        <end position="95"/>
    </location>
</feature>
<keyword evidence="4" id="KW-1133">Transmembrane helix</keyword>
<reference evidence="6" key="1">
    <citation type="submission" date="2016-10" db="EMBL/GenBank/DDBJ databases">
        <title>Sequence of Gallionella enrichment culture.</title>
        <authorList>
            <person name="Poehlein A."/>
            <person name="Muehling M."/>
            <person name="Daniel R."/>
        </authorList>
    </citation>
    <scope>NUCLEOTIDE SEQUENCE</scope>
</reference>
<dbReference type="InterPro" id="IPR001647">
    <property type="entry name" value="HTH_TetR"/>
</dbReference>